<dbReference type="InterPro" id="IPR029069">
    <property type="entry name" value="HotDog_dom_sf"/>
</dbReference>
<dbReference type="SUPFAM" id="SSF54637">
    <property type="entry name" value="Thioesterase/thiol ester dehydrase-isomerase"/>
    <property type="match status" value="2"/>
</dbReference>
<dbReference type="CDD" id="cd03444">
    <property type="entry name" value="Thioesterase_II_repeat1"/>
    <property type="match status" value="1"/>
</dbReference>
<organism evidence="5 6">
    <name type="scientific">Nocardia aurantia</name>
    <dbReference type="NCBI Taxonomy" id="2585199"/>
    <lineage>
        <taxon>Bacteria</taxon>
        <taxon>Bacillati</taxon>
        <taxon>Actinomycetota</taxon>
        <taxon>Actinomycetes</taxon>
        <taxon>Mycobacteriales</taxon>
        <taxon>Nocardiaceae</taxon>
        <taxon>Nocardia</taxon>
    </lineage>
</organism>
<dbReference type="OrthoDB" id="9781019at2"/>
<accession>A0A7K0DHP4</accession>
<dbReference type="Proteomes" id="UP000431401">
    <property type="component" value="Unassembled WGS sequence"/>
</dbReference>
<dbReference type="InterPro" id="IPR049450">
    <property type="entry name" value="ACOT8-like_C"/>
</dbReference>
<evidence type="ECO:0000313" key="5">
    <source>
        <dbReference type="EMBL" id="MQY25138.1"/>
    </source>
</evidence>
<keyword evidence="2 5" id="KW-0378">Hydrolase</keyword>
<comment type="similarity">
    <text evidence="1">Belongs to the C/M/P thioester hydrolase family.</text>
</comment>
<dbReference type="GO" id="GO:0047617">
    <property type="term" value="F:fatty acyl-CoA hydrolase activity"/>
    <property type="evidence" value="ECO:0007669"/>
    <property type="project" value="InterPro"/>
</dbReference>
<dbReference type="PANTHER" id="PTHR11066:SF34">
    <property type="entry name" value="ACYL-COENZYME A THIOESTERASE 8"/>
    <property type="match status" value="1"/>
</dbReference>
<comment type="caution">
    <text evidence="5">The sequence shown here is derived from an EMBL/GenBank/DDBJ whole genome shotgun (WGS) entry which is preliminary data.</text>
</comment>
<proteinExistence type="inferred from homology"/>
<dbReference type="EC" id="3.1.2.-" evidence="5"/>
<dbReference type="Pfam" id="PF20789">
    <property type="entry name" value="4HBT_3C"/>
    <property type="match status" value="1"/>
</dbReference>
<evidence type="ECO:0000259" key="4">
    <source>
        <dbReference type="Pfam" id="PF20789"/>
    </source>
</evidence>
<dbReference type="Gene3D" id="2.40.160.210">
    <property type="entry name" value="Acyl-CoA thioesterase, double hotdog domain"/>
    <property type="match status" value="1"/>
</dbReference>
<evidence type="ECO:0000259" key="3">
    <source>
        <dbReference type="Pfam" id="PF13622"/>
    </source>
</evidence>
<dbReference type="RefSeq" id="WP_153339082.1">
    <property type="nucleotide sequence ID" value="NZ_WEGI01000002.1"/>
</dbReference>
<dbReference type="GO" id="GO:0009062">
    <property type="term" value="P:fatty acid catabolic process"/>
    <property type="evidence" value="ECO:0007669"/>
    <property type="project" value="TreeGrafter"/>
</dbReference>
<dbReference type="EMBL" id="WEGI01000002">
    <property type="protein sequence ID" value="MQY25138.1"/>
    <property type="molecule type" value="Genomic_DNA"/>
</dbReference>
<dbReference type="PANTHER" id="PTHR11066">
    <property type="entry name" value="ACYL-COA THIOESTERASE"/>
    <property type="match status" value="1"/>
</dbReference>
<evidence type="ECO:0000256" key="1">
    <source>
        <dbReference type="ARBA" id="ARBA00006538"/>
    </source>
</evidence>
<dbReference type="InterPro" id="IPR042171">
    <property type="entry name" value="Acyl-CoA_hotdog"/>
</dbReference>
<dbReference type="AlphaFoldDB" id="A0A7K0DHP4"/>
<protein>
    <submittedName>
        <fullName evidence="5">Acyl-CoA thioesterase 2</fullName>
        <ecNumber evidence="5">3.1.2.-</ecNumber>
    </submittedName>
</protein>
<dbReference type="InterPro" id="IPR049449">
    <property type="entry name" value="TesB_ACOT8-like_N"/>
</dbReference>
<dbReference type="InterPro" id="IPR003703">
    <property type="entry name" value="Acyl_CoA_thio"/>
</dbReference>
<reference evidence="5 6" key="1">
    <citation type="submission" date="2019-10" db="EMBL/GenBank/DDBJ databases">
        <title>Nocardia macrotermitis sp. nov. and Nocardia aurantia sp. nov., isolated from the gut of fungus growing-termite Macrotermes natalensis.</title>
        <authorList>
            <person name="Benndorf R."/>
            <person name="Schwitalla J."/>
            <person name="Martin K."/>
            <person name="De Beer W."/>
            <person name="Kaster A.-K."/>
            <person name="Vollmers J."/>
            <person name="Poulsen M."/>
            <person name="Beemelmanns C."/>
        </authorList>
    </citation>
    <scope>NUCLEOTIDE SEQUENCE [LARGE SCALE GENOMIC DNA]</scope>
    <source>
        <strain evidence="5 6">RB56</strain>
    </source>
</reference>
<feature type="domain" description="Acyl-CoA thioesterase-like N-terminal HotDog" evidence="3">
    <location>
        <begin position="44"/>
        <end position="118"/>
    </location>
</feature>
<evidence type="ECO:0000313" key="6">
    <source>
        <dbReference type="Proteomes" id="UP000431401"/>
    </source>
</evidence>
<gene>
    <name evidence="5" type="primary">tesB_1</name>
    <name evidence="5" type="ORF">NRB56_06940</name>
</gene>
<name>A0A7K0DHP4_9NOCA</name>
<keyword evidence="6" id="KW-1185">Reference proteome</keyword>
<sequence length="275" mass="29589">MWSDLLASLAVRQVSTDKNGTAGAADSAGSAVFEGQNLPLDYHRIYGGQILGQFMQSATAVHPDKAVKSIQTLFAKEGHTSEPVRYEVTTHHAGRAFATVSVVARQTDRVVATASISLHAAEEGPVVQTVPAVPALPSAEHKVEFSLIPWETRATTTLDDPAAGSPVYELWMRTPEVDAALAPALTAFATDLNLIGTALRPVEGVTQADSQKKFASAVTSHSLWFHRPFRSDAWLLLRQHSPLLAHSRAFGRGDVLTEDGLLVASYAQEALVRFK</sequence>
<dbReference type="Pfam" id="PF13622">
    <property type="entry name" value="4HBT_3"/>
    <property type="match status" value="1"/>
</dbReference>
<feature type="domain" description="Acyl-CoA thioesterase-like C-terminal" evidence="4">
    <location>
        <begin position="152"/>
        <end position="272"/>
    </location>
</feature>
<evidence type="ECO:0000256" key="2">
    <source>
        <dbReference type="ARBA" id="ARBA00022801"/>
    </source>
</evidence>
<dbReference type="GO" id="GO:0006637">
    <property type="term" value="P:acyl-CoA metabolic process"/>
    <property type="evidence" value="ECO:0007669"/>
    <property type="project" value="InterPro"/>
</dbReference>